<organism evidence="1 2">
    <name type="scientific">Elysia marginata</name>
    <dbReference type="NCBI Taxonomy" id="1093978"/>
    <lineage>
        <taxon>Eukaryota</taxon>
        <taxon>Metazoa</taxon>
        <taxon>Spiralia</taxon>
        <taxon>Lophotrochozoa</taxon>
        <taxon>Mollusca</taxon>
        <taxon>Gastropoda</taxon>
        <taxon>Heterobranchia</taxon>
        <taxon>Euthyneura</taxon>
        <taxon>Panpulmonata</taxon>
        <taxon>Sacoglossa</taxon>
        <taxon>Placobranchoidea</taxon>
        <taxon>Plakobranchidae</taxon>
        <taxon>Elysia</taxon>
    </lineage>
</organism>
<accession>A0AAV4GSV6</accession>
<reference evidence="1 2" key="1">
    <citation type="journal article" date="2021" name="Elife">
        <title>Chloroplast acquisition without the gene transfer in kleptoplastic sea slugs, Plakobranchus ocellatus.</title>
        <authorList>
            <person name="Maeda T."/>
            <person name="Takahashi S."/>
            <person name="Yoshida T."/>
            <person name="Shimamura S."/>
            <person name="Takaki Y."/>
            <person name="Nagai Y."/>
            <person name="Toyoda A."/>
            <person name="Suzuki Y."/>
            <person name="Arimoto A."/>
            <person name="Ishii H."/>
            <person name="Satoh N."/>
            <person name="Nishiyama T."/>
            <person name="Hasebe M."/>
            <person name="Maruyama T."/>
            <person name="Minagawa J."/>
            <person name="Obokata J."/>
            <person name="Shigenobu S."/>
        </authorList>
    </citation>
    <scope>NUCLEOTIDE SEQUENCE [LARGE SCALE GENOMIC DNA]</scope>
</reference>
<evidence type="ECO:0000313" key="1">
    <source>
        <dbReference type="EMBL" id="GFR88932.1"/>
    </source>
</evidence>
<dbReference type="EMBL" id="BMAT01005195">
    <property type="protein sequence ID" value="GFR88932.1"/>
    <property type="molecule type" value="Genomic_DNA"/>
</dbReference>
<dbReference type="Proteomes" id="UP000762676">
    <property type="component" value="Unassembled WGS sequence"/>
</dbReference>
<protein>
    <submittedName>
        <fullName evidence="1">Uncharacterized protein</fullName>
    </submittedName>
</protein>
<name>A0AAV4GSV6_9GAST</name>
<keyword evidence="2" id="KW-1185">Reference proteome</keyword>
<sequence>METPAAMAKKTKTSAADCAWIAPLDRGDVRGLPPSVSRQKTYVVENGGILDHDTKKAVLRIVMMEVGTEVTSSEPGGKKTSRPVVLENQTTGEVSIHLDNIDNPDVINHIYNIVNTRRASLDEPANCSKRC</sequence>
<proteinExistence type="predicted"/>
<dbReference type="AlphaFoldDB" id="A0AAV4GSV6"/>
<gene>
    <name evidence="1" type="ORF">ElyMa_002530000</name>
</gene>
<evidence type="ECO:0000313" key="2">
    <source>
        <dbReference type="Proteomes" id="UP000762676"/>
    </source>
</evidence>
<comment type="caution">
    <text evidence="1">The sequence shown here is derived from an EMBL/GenBank/DDBJ whole genome shotgun (WGS) entry which is preliminary data.</text>
</comment>